<feature type="transmembrane region" description="Helical" evidence="5">
    <location>
        <begin position="442"/>
        <end position="461"/>
    </location>
</feature>
<dbReference type="EMBL" id="DS231855">
    <property type="protein sequence ID" value="EDS38215.1"/>
    <property type="molecule type" value="Genomic_DNA"/>
</dbReference>
<feature type="transmembrane region" description="Helical" evidence="5">
    <location>
        <begin position="348"/>
        <end position="371"/>
    </location>
</feature>
<sequence length="490" mass="54399">MIPSSIRNDQGLLRTSLDRNKLKYIDYSLKMGHGSLQRLIDKKTYYPVKDLMDTVSEVDEKRTLGLTKLDFAIMEVNSTTLVNLLGVGRADDHDHDHDHDDHEEDETESIVFAKCTAMFVLFFVSMVCGMAPFKLAQWFKWTDKAADAKATLLVSLLLSFGGGALLCTTFQHLLPEINETILHLTEAGLMPQLSFSLGEFLMCAGFFIIYFVEELVHLYLHRHERKMNDAKINELEVAGGAIMRGTHARESIIMRKKNSEIRNGSISTADLISNDLENQKRGIATETEVVRSSSQHPHDHHVHHHIPPTDIDDGNLVSSIRGLLIVLALSVHELFEGLAVGLEGSTSTVWLMFGAVSAHKFVIAFCVGVELIVARTKFWLAVAYIFTYSVVSPMGIGIGILLSNGSASDSTQVVSVVLQGLASGTLLYVIFFEVLSKERSGLWQYLAVFVGFFFMFGIKFLTGHGHSHSHAVVGGGDDHDHDHDHDHDSH</sequence>
<feature type="transmembrane region" description="Helical" evidence="5">
    <location>
        <begin position="378"/>
        <end position="401"/>
    </location>
</feature>
<keyword evidence="4 5" id="KW-0472">Membrane</keyword>
<keyword evidence="3 5" id="KW-1133">Transmembrane helix</keyword>
<evidence type="ECO:0000256" key="1">
    <source>
        <dbReference type="ARBA" id="ARBA00004141"/>
    </source>
</evidence>
<dbReference type="VEuPathDB" id="VectorBase:CPIJ003167"/>
<gene>
    <name evidence="6" type="ORF">CpipJ_CPIJ003167</name>
</gene>
<accession>B0W7S1</accession>
<feature type="transmembrane region" description="Helical" evidence="5">
    <location>
        <begin position="152"/>
        <end position="173"/>
    </location>
</feature>
<proteinExistence type="predicted"/>
<dbReference type="InParanoid" id="B0W7S1"/>
<evidence type="ECO:0000256" key="3">
    <source>
        <dbReference type="ARBA" id="ARBA00022989"/>
    </source>
</evidence>
<protein>
    <submittedName>
        <fullName evidence="6">Zinc/iron transporter</fullName>
    </submittedName>
</protein>
<dbReference type="FunCoup" id="B0W7S1">
    <property type="interactions" value="274"/>
</dbReference>
<comment type="subcellular location">
    <subcellularLocation>
        <location evidence="1">Membrane</location>
        <topology evidence="1">Multi-pass membrane protein</topology>
    </subcellularLocation>
</comment>
<feature type="transmembrane region" description="Helical" evidence="5">
    <location>
        <begin position="110"/>
        <end position="131"/>
    </location>
</feature>
<dbReference type="PANTHER" id="PTHR11040">
    <property type="entry name" value="ZINC/IRON TRANSPORTER"/>
    <property type="match status" value="1"/>
</dbReference>
<dbReference type="STRING" id="7176.B0W7S1"/>
<name>B0W7S1_CULQU</name>
<evidence type="ECO:0000256" key="5">
    <source>
        <dbReference type="SAM" id="Phobius"/>
    </source>
</evidence>
<reference evidence="6" key="1">
    <citation type="submission" date="2007-03" db="EMBL/GenBank/DDBJ databases">
        <title>Annotation of Culex pipiens quinquefasciatus.</title>
        <authorList>
            <consortium name="The Broad Institute Genome Sequencing Platform"/>
            <person name="Atkinson P.W."/>
            <person name="Hemingway J."/>
            <person name="Christensen B.M."/>
            <person name="Higgs S."/>
            <person name="Kodira C."/>
            <person name="Hannick L."/>
            <person name="Megy K."/>
            <person name="O'Leary S."/>
            <person name="Pearson M."/>
            <person name="Haas B.J."/>
            <person name="Mauceli E."/>
            <person name="Wortman J.R."/>
            <person name="Lee N.H."/>
            <person name="Guigo R."/>
            <person name="Stanke M."/>
            <person name="Alvarado L."/>
            <person name="Amedeo P."/>
            <person name="Antoine C.H."/>
            <person name="Arensburger P."/>
            <person name="Bidwell S.L."/>
            <person name="Crawford M."/>
            <person name="Camaro F."/>
            <person name="Devon K."/>
            <person name="Engels R."/>
            <person name="Hammond M."/>
            <person name="Howarth C."/>
            <person name="Koehrsen M."/>
            <person name="Lawson D."/>
            <person name="Montgomery P."/>
            <person name="Nene V."/>
            <person name="Nusbaum C."/>
            <person name="Puiu D."/>
            <person name="Romero-Severson J."/>
            <person name="Severson D.W."/>
            <person name="Shumway M."/>
            <person name="Sisk P."/>
            <person name="Stolte C."/>
            <person name="Zeng Q."/>
            <person name="Eisenstadt E."/>
            <person name="Fraser-Liggett C."/>
            <person name="Strausberg R."/>
            <person name="Galagan J."/>
            <person name="Birren B."/>
            <person name="Collins F.H."/>
        </authorList>
    </citation>
    <scope>NUCLEOTIDE SEQUENCE [LARGE SCALE GENOMIC DNA]</scope>
    <source>
        <strain evidence="6">JHB</strain>
    </source>
</reference>
<dbReference type="PhylomeDB" id="B0W7S1"/>
<dbReference type="OMA" id="QECGIIG"/>
<dbReference type="AlphaFoldDB" id="B0W7S1"/>
<dbReference type="HOGENOM" id="CLU_040462_0_1_1"/>
<dbReference type="KEGG" id="cqu:CpipJ_CPIJ003167"/>
<dbReference type="InterPro" id="IPR003689">
    <property type="entry name" value="ZIP"/>
</dbReference>
<dbReference type="eggNOG" id="KOG1558">
    <property type="taxonomic scope" value="Eukaryota"/>
</dbReference>
<dbReference type="OrthoDB" id="448280at2759"/>
<evidence type="ECO:0000313" key="6">
    <source>
        <dbReference type="EMBL" id="EDS38215.1"/>
    </source>
</evidence>
<keyword evidence="2 5" id="KW-0812">Transmembrane</keyword>
<organism>
    <name type="scientific">Culex quinquefasciatus</name>
    <name type="common">Southern house mosquito</name>
    <name type="synonym">Culex pungens</name>
    <dbReference type="NCBI Taxonomy" id="7176"/>
    <lineage>
        <taxon>Eukaryota</taxon>
        <taxon>Metazoa</taxon>
        <taxon>Ecdysozoa</taxon>
        <taxon>Arthropoda</taxon>
        <taxon>Hexapoda</taxon>
        <taxon>Insecta</taxon>
        <taxon>Pterygota</taxon>
        <taxon>Neoptera</taxon>
        <taxon>Endopterygota</taxon>
        <taxon>Diptera</taxon>
        <taxon>Nematocera</taxon>
        <taxon>Culicoidea</taxon>
        <taxon>Culicidae</taxon>
        <taxon>Culicinae</taxon>
        <taxon>Culicini</taxon>
        <taxon>Culex</taxon>
        <taxon>Culex</taxon>
    </lineage>
</organism>
<dbReference type="VEuPathDB" id="VectorBase:CQUJHB013089"/>
<evidence type="ECO:0000256" key="2">
    <source>
        <dbReference type="ARBA" id="ARBA00022692"/>
    </source>
</evidence>
<dbReference type="GO" id="GO:0005385">
    <property type="term" value="F:zinc ion transmembrane transporter activity"/>
    <property type="evidence" value="ECO:0007669"/>
    <property type="project" value="TreeGrafter"/>
</dbReference>
<feature type="transmembrane region" description="Helical" evidence="5">
    <location>
        <begin position="193"/>
        <end position="212"/>
    </location>
</feature>
<dbReference type="GO" id="GO:0005886">
    <property type="term" value="C:plasma membrane"/>
    <property type="evidence" value="ECO:0007669"/>
    <property type="project" value="TreeGrafter"/>
</dbReference>
<dbReference type="PANTHER" id="PTHR11040:SF203">
    <property type="entry name" value="FI18611P1-RELATED"/>
    <property type="match status" value="1"/>
</dbReference>
<feature type="transmembrane region" description="Helical" evidence="5">
    <location>
        <begin position="323"/>
        <end position="342"/>
    </location>
</feature>
<dbReference type="Pfam" id="PF02535">
    <property type="entry name" value="Zip"/>
    <property type="match status" value="1"/>
</dbReference>
<evidence type="ECO:0000256" key="4">
    <source>
        <dbReference type="ARBA" id="ARBA00023136"/>
    </source>
</evidence>
<feature type="transmembrane region" description="Helical" evidence="5">
    <location>
        <begin position="413"/>
        <end position="435"/>
    </location>
</feature>